<proteinExistence type="predicted"/>
<dbReference type="EMBL" id="JABSTR010000009">
    <property type="protein sequence ID" value="KAH9379361.1"/>
    <property type="molecule type" value="Genomic_DNA"/>
</dbReference>
<organism evidence="2 3">
    <name type="scientific">Haemaphysalis longicornis</name>
    <name type="common">Bush tick</name>
    <dbReference type="NCBI Taxonomy" id="44386"/>
    <lineage>
        <taxon>Eukaryota</taxon>
        <taxon>Metazoa</taxon>
        <taxon>Ecdysozoa</taxon>
        <taxon>Arthropoda</taxon>
        <taxon>Chelicerata</taxon>
        <taxon>Arachnida</taxon>
        <taxon>Acari</taxon>
        <taxon>Parasitiformes</taxon>
        <taxon>Ixodida</taxon>
        <taxon>Ixodoidea</taxon>
        <taxon>Ixodidae</taxon>
        <taxon>Haemaphysalinae</taxon>
        <taxon>Haemaphysalis</taxon>
    </lineage>
</organism>
<keyword evidence="1" id="KW-0732">Signal</keyword>
<evidence type="ECO:0000313" key="2">
    <source>
        <dbReference type="EMBL" id="KAH9379361.1"/>
    </source>
</evidence>
<protein>
    <submittedName>
        <fullName evidence="2">Uncharacterized protein</fullName>
    </submittedName>
</protein>
<evidence type="ECO:0000313" key="3">
    <source>
        <dbReference type="Proteomes" id="UP000821853"/>
    </source>
</evidence>
<dbReference type="AlphaFoldDB" id="A0A9J6GWT9"/>
<comment type="caution">
    <text evidence="2">The sequence shown here is derived from an EMBL/GenBank/DDBJ whole genome shotgun (WGS) entry which is preliminary data.</text>
</comment>
<keyword evidence="3" id="KW-1185">Reference proteome</keyword>
<dbReference type="VEuPathDB" id="VectorBase:HLOH_059827"/>
<sequence length="321" mass="36302">MKKLASLYIFVVLSLINNSATTSLNVPHCLLNDSSFLRFFSFIGRNAQLHVLASTACFEEGHSFVNRIVSYTFMPPRAFFTQLSAIGGDPYTCDWIGWVKGRFSEELCLRNAILLLCGRAAWTTHIRIPPKYITYLVVYAGTDRDAEHLANNKVLLEYSEDVNFIEAVCSKNRLVVPRNQETVRLSNSSDVFSVKEVQMSETIGGAVLPIHCAYYTTCLHPGLNVFVELLHSKNATVAIHPDDFFRLSYKHMKAFLRSLVPGSIVYNPSHEMRQNTAFRVLNPHLTVVRYLENGEFKFFVKNPADSLNLPFLFSPLTGQYG</sequence>
<evidence type="ECO:0000256" key="1">
    <source>
        <dbReference type="SAM" id="SignalP"/>
    </source>
</evidence>
<dbReference type="Proteomes" id="UP000821853">
    <property type="component" value="Unassembled WGS sequence"/>
</dbReference>
<feature type="chain" id="PRO_5039919590" evidence="1">
    <location>
        <begin position="22"/>
        <end position="321"/>
    </location>
</feature>
<name>A0A9J6GWT9_HAELO</name>
<reference evidence="2 3" key="1">
    <citation type="journal article" date="2020" name="Cell">
        <title>Large-Scale Comparative Analyses of Tick Genomes Elucidate Their Genetic Diversity and Vector Capacities.</title>
        <authorList>
            <consortium name="Tick Genome and Microbiome Consortium (TIGMIC)"/>
            <person name="Jia N."/>
            <person name="Wang J."/>
            <person name="Shi W."/>
            <person name="Du L."/>
            <person name="Sun Y."/>
            <person name="Zhan W."/>
            <person name="Jiang J.F."/>
            <person name="Wang Q."/>
            <person name="Zhang B."/>
            <person name="Ji P."/>
            <person name="Bell-Sakyi L."/>
            <person name="Cui X.M."/>
            <person name="Yuan T.T."/>
            <person name="Jiang B.G."/>
            <person name="Yang W.F."/>
            <person name="Lam T.T."/>
            <person name="Chang Q.C."/>
            <person name="Ding S.J."/>
            <person name="Wang X.J."/>
            <person name="Zhu J.G."/>
            <person name="Ruan X.D."/>
            <person name="Zhao L."/>
            <person name="Wei J.T."/>
            <person name="Ye R.Z."/>
            <person name="Que T.C."/>
            <person name="Du C.H."/>
            <person name="Zhou Y.H."/>
            <person name="Cheng J.X."/>
            <person name="Dai P.F."/>
            <person name="Guo W.B."/>
            <person name="Han X.H."/>
            <person name="Huang E.J."/>
            <person name="Li L.F."/>
            <person name="Wei W."/>
            <person name="Gao Y.C."/>
            <person name="Liu J.Z."/>
            <person name="Shao H.Z."/>
            <person name="Wang X."/>
            <person name="Wang C.C."/>
            <person name="Yang T.C."/>
            <person name="Huo Q.B."/>
            <person name="Li W."/>
            <person name="Chen H.Y."/>
            <person name="Chen S.E."/>
            <person name="Zhou L.G."/>
            <person name="Ni X.B."/>
            <person name="Tian J.H."/>
            <person name="Sheng Y."/>
            <person name="Liu T."/>
            <person name="Pan Y.S."/>
            <person name="Xia L.Y."/>
            <person name="Li J."/>
            <person name="Zhao F."/>
            <person name="Cao W.C."/>
        </authorList>
    </citation>
    <scope>NUCLEOTIDE SEQUENCE [LARGE SCALE GENOMIC DNA]</scope>
    <source>
        <strain evidence="2">HaeL-2018</strain>
    </source>
</reference>
<accession>A0A9J6GWT9</accession>
<feature type="signal peptide" evidence="1">
    <location>
        <begin position="1"/>
        <end position="21"/>
    </location>
</feature>
<gene>
    <name evidence="2" type="ORF">HPB48_021634</name>
</gene>